<dbReference type="SMART" id="SM00965">
    <property type="entry name" value="STN"/>
    <property type="match status" value="1"/>
</dbReference>
<dbReference type="GO" id="GO:0009306">
    <property type="term" value="P:protein secretion"/>
    <property type="evidence" value="ECO:0007669"/>
    <property type="project" value="InterPro"/>
</dbReference>
<dbReference type="AlphaFoldDB" id="J2IET3"/>
<dbReference type="PRINTS" id="PR00811">
    <property type="entry name" value="BCTERIALGSPD"/>
</dbReference>
<dbReference type="InterPro" id="IPR004846">
    <property type="entry name" value="T2SS/T3SS_dom"/>
</dbReference>
<dbReference type="GO" id="GO:0015627">
    <property type="term" value="C:type II protein secretion system complex"/>
    <property type="evidence" value="ECO:0007669"/>
    <property type="project" value="TreeGrafter"/>
</dbReference>
<dbReference type="RefSeq" id="WP_008608054.1">
    <property type="nucleotide sequence ID" value="NZ_ALAB01000020.1"/>
</dbReference>
<name>J2IET3_9ALTE</name>
<dbReference type="Pfam" id="PF07655">
    <property type="entry name" value="Secretin_N_2"/>
    <property type="match status" value="1"/>
</dbReference>
<evidence type="ECO:0000313" key="6">
    <source>
        <dbReference type="EMBL" id="EJI85697.1"/>
    </source>
</evidence>
<dbReference type="Proteomes" id="UP000012043">
    <property type="component" value="Unassembled WGS sequence"/>
</dbReference>
<dbReference type="Gene3D" id="3.30.1370.130">
    <property type="match status" value="1"/>
</dbReference>
<keyword evidence="7" id="KW-1185">Reference proteome</keyword>
<dbReference type="InterPro" id="IPR050810">
    <property type="entry name" value="Bact_Secretion_Sys_Channel"/>
</dbReference>
<sequence length="553" mass="59711">MNLSRLSYSVVAVSSLLLAGCKITPDPKVTADATNQLSQAASMPAPVVANPAVPLAVQQEVLAESLRPLLRNEPRFNVNAQDVALPDFLRSLVADTPYSMVVHPEVSGRISLQLKQVTLAETLEQVRQLFGLDVRQSGSIFQVFPAALRTETIAVNYLMLQRQGLSAITVNSGGVSQNSNNQSNQNNRGNFNSNNLGSSNSLGNQGSMGNQQQFSGSSIQTENRTDFWKDLEQTLQAFLAQAPERMVVVSPQAGLVTVRAMPDEIAAIRAFLGQTEQHLQRQVVLEARIIEVTLNDDYQQGINWQNALASIRSTEFNLTTSGITPANALTAQLGGVTAISFNNADFNGVINLLQTQGNAQVLSSPRVTAMNNQKAVIKVGQDEYFVTDVTSNTTIAGTGATTTSPNISLQPFFSGIALDVTPQIDAQGAVILHVNPSVTETSEQSKTIRFSDETVVLPLAQSNIRQSDTLIRARSGEIVVIGGLMQTVKSDSVSRTPILGAIPGLGQLFTSKRQIEQKKELVILLKPTVVEPGVWQQQIGQSSEQLQRWQQGQ</sequence>
<dbReference type="PANTHER" id="PTHR30332:SF17">
    <property type="entry name" value="TYPE IV PILIATION SYSTEM PROTEIN DR_0774-RELATED"/>
    <property type="match status" value="1"/>
</dbReference>
<keyword evidence="3" id="KW-0998">Cell outer membrane</keyword>
<keyword evidence="2" id="KW-0472">Membrane</keyword>
<feature type="domain" description="Secretin/TonB short N-terminal" evidence="5">
    <location>
        <begin position="98"/>
        <end position="146"/>
    </location>
</feature>
<dbReference type="InterPro" id="IPR013358">
    <property type="entry name" value="Pilus_biogenesis_MshL"/>
</dbReference>
<organism evidence="6 7">
    <name type="scientific">Alishewanella aestuarii B11</name>
    <dbReference type="NCBI Taxonomy" id="1197174"/>
    <lineage>
        <taxon>Bacteria</taxon>
        <taxon>Pseudomonadati</taxon>
        <taxon>Pseudomonadota</taxon>
        <taxon>Gammaproteobacteria</taxon>
        <taxon>Alteromonadales</taxon>
        <taxon>Alteromonadaceae</taxon>
        <taxon>Alishewanella</taxon>
    </lineage>
</organism>
<protein>
    <submittedName>
        <fullName evidence="6">MSHA biogenesis protein MshL</fullName>
    </submittedName>
</protein>
<evidence type="ECO:0000256" key="4">
    <source>
        <dbReference type="SAM" id="MobiDB-lite"/>
    </source>
</evidence>
<evidence type="ECO:0000259" key="5">
    <source>
        <dbReference type="SMART" id="SM00965"/>
    </source>
</evidence>
<dbReference type="InterPro" id="IPR011514">
    <property type="entry name" value="Secretin_N_2"/>
</dbReference>
<dbReference type="PANTHER" id="PTHR30332">
    <property type="entry name" value="PROBABLE GENERAL SECRETION PATHWAY PROTEIN D"/>
    <property type="match status" value="1"/>
</dbReference>
<evidence type="ECO:0000256" key="3">
    <source>
        <dbReference type="ARBA" id="ARBA00023237"/>
    </source>
</evidence>
<reference evidence="6 7" key="1">
    <citation type="journal article" date="2012" name="J. Bacteriol.">
        <title>Genome Sequence of Pectin-Degrading Alishewanella aestuarii Strain B11T, Isolated from Tidal Flat Sediment.</title>
        <authorList>
            <person name="Jung J."/>
            <person name="Choi S."/>
            <person name="Chun J."/>
            <person name="Park W."/>
        </authorList>
    </citation>
    <scope>NUCLEOTIDE SEQUENCE [LARGE SCALE GENOMIC DNA]</scope>
    <source>
        <strain evidence="6 7">B11</strain>
    </source>
</reference>
<gene>
    <name evidence="6" type="ORF">AEST_14350</name>
</gene>
<proteinExistence type="predicted"/>
<dbReference type="PATRIC" id="fig|1197174.4.peg.1404"/>
<dbReference type="GO" id="GO:0019867">
    <property type="term" value="C:outer membrane"/>
    <property type="evidence" value="ECO:0007669"/>
    <property type="project" value="InterPro"/>
</dbReference>
<dbReference type="NCBIfam" id="TIGR02519">
    <property type="entry name" value="pilus_MshL"/>
    <property type="match status" value="1"/>
</dbReference>
<evidence type="ECO:0000256" key="2">
    <source>
        <dbReference type="ARBA" id="ARBA00023136"/>
    </source>
</evidence>
<feature type="region of interest" description="Disordered" evidence="4">
    <location>
        <begin position="175"/>
        <end position="216"/>
    </location>
</feature>
<dbReference type="InterPro" id="IPR001775">
    <property type="entry name" value="GspD/PilQ"/>
</dbReference>
<comment type="caution">
    <text evidence="6">The sequence shown here is derived from an EMBL/GenBank/DDBJ whole genome shotgun (WGS) entry which is preliminary data.</text>
</comment>
<evidence type="ECO:0000313" key="7">
    <source>
        <dbReference type="Proteomes" id="UP000012043"/>
    </source>
</evidence>
<accession>J2IET3</accession>
<keyword evidence="1" id="KW-0813">Transport</keyword>
<dbReference type="InterPro" id="IPR011662">
    <property type="entry name" value="Secretin/TonB_short_N"/>
</dbReference>
<evidence type="ECO:0000256" key="1">
    <source>
        <dbReference type="ARBA" id="ARBA00022448"/>
    </source>
</evidence>
<dbReference type="Pfam" id="PF00263">
    <property type="entry name" value="Secretin"/>
    <property type="match status" value="1"/>
</dbReference>
<dbReference type="GO" id="GO:0009297">
    <property type="term" value="P:pilus assembly"/>
    <property type="evidence" value="ECO:0007669"/>
    <property type="project" value="InterPro"/>
</dbReference>
<dbReference type="EMBL" id="ALAB01000020">
    <property type="protein sequence ID" value="EJI85697.1"/>
    <property type="molecule type" value="Genomic_DNA"/>
</dbReference>
<dbReference type="PROSITE" id="PS51257">
    <property type="entry name" value="PROKAR_LIPOPROTEIN"/>
    <property type="match status" value="1"/>
</dbReference>